<dbReference type="GO" id="GO:0009100">
    <property type="term" value="P:glycoprotein metabolic process"/>
    <property type="evidence" value="ECO:0007669"/>
    <property type="project" value="TreeGrafter"/>
</dbReference>
<name>A0A0H3L6K6_PANAA</name>
<dbReference type="PANTHER" id="PTHR13170">
    <property type="entry name" value="O-GLCNACASE"/>
    <property type="match status" value="1"/>
</dbReference>
<dbReference type="InterPro" id="IPR000182">
    <property type="entry name" value="GNAT_dom"/>
</dbReference>
<accession>A0A0H3L6K6</accession>
<dbReference type="SUPFAM" id="SSF55729">
    <property type="entry name" value="Acyl-CoA N-acyltransferases (Nat)"/>
    <property type="match status" value="1"/>
</dbReference>
<dbReference type="PATRIC" id="fig|932677.3.peg.4007"/>
<dbReference type="GO" id="GO:0016231">
    <property type="term" value="F:beta-N-acetylglucosaminidase activity"/>
    <property type="evidence" value="ECO:0007669"/>
    <property type="project" value="TreeGrafter"/>
</dbReference>
<proteinExistence type="predicted"/>
<evidence type="ECO:0000313" key="2">
    <source>
        <dbReference type="EMBL" id="BAK13558.1"/>
    </source>
</evidence>
<gene>
    <name evidence="2" type="ordered locus">PAJ_3479</name>
</gene>
<evidence type="ECO:0000313" key="3">
    <source>
        <dbReference type="Proteomes" id="UP000006690"/>
    </source>
</evidence>
<dbReference type="Pfam" id="PF00583">
    <property type="entry name" value="Acetyltransf_1"/>
    <property type="match status" value="1"/>
</dbReference>
<dbReference type="HOGENOM" id="CLU_086044_1_0_6"/>
<evidence type="ECO:0000259" key="1">
    <source>
        <dbReference type="PROSITE" id="PS51186"/>
    </source>
</evidence>
<dbReference type="PROSITE" id="PS51186">
    <property type="entry name" value="GNAT"/>
    <property type="match status" value="1"/>
</dbReference>
<dbReference type="PANTHER" id="PTHR13170:SF16">
    <property type="entry name" value="PROTEIN O-GLCNACASE"/>
    <property type="match status" value="1"/>
</dbReference>
<dbReference type="InterPro" id="IPR051822">
    <property type="entry name" value="Glycosyl_Hydrolase_84"/>
</dbReference>
<feature type="domain" description="N-acetyltransferase" evidence="1">
    <location>
        <begin position="7"/>
        <end position="201"/>
    </location>
</feature>
<dbReference type="KEGG" id="paj:PAJ_3479"/>
<protein>
    <submittedName>
        <fullName evidence="2">Acetyltransferase</fullName>
    </submittedName>
</protein>
<dbReference type="AlphaFoldDB" id="A0A0H3L6K6"/>
<organism evidence="2 3">
    <name type="scientific">Pantoea ananatis (strain AJ13355)</name>
    <dbReference type="NCBI Taxonomy" id="932677"/>
    <lineage>
        <taxon>Bacteria</taxon>
        <taxon>Pseudomonadati</taxon>
        <taxon>Pseudomonadota</taxon>
        <taxon>Gammaproteobacteria</taxon>
        <taxon>Enterobacterales</taxon>
        <taxon>Erwiniaceae</taxon>
        <taxon>Pantoea</taxon>
    </lineage>
</organism>
<dbReference type="InterPro" id="IPR016181">
    <property type="entry name" value="Acyl_CoA_acyltransferase"/>
</dbReference>
<dbReference type="Proteomes" id="UP000006690">
    <property type="component" value="Chromosome"/>
</dbReference>
<reference evidence="3" key="1">
    <citation type="journal article" date="2012" name="Appl. Microbiol. Biotechnol.">
        <title>The complete genome sequence of Pantoea ananatis AJ13355, an organism with great biotechnological potential.</title>
        <authorList>
            <person name="Hara Y."/>
            <person name="Kadotani N."/>
            <person name="Izui H."/>
            <person name="Katashkina J.I."/>
            <person name="Kuvaeva T.M."/>
            <person name="Andreeva I.G."/>
            <person name="Golubeva L.I."/>
            <person name="Malko D.B."/>
            <person name="Makeev V.J."/>
            <person name="Mashko S.V."/>
            <person name="Kozlov Y.I."/>
        </authorList>
    </citation>
    <scope>NUCLEOTIDE SEQUENCE [LARGE SCALE GENOMIC DNA]</scope>
    <source>
        <strain evidence="3">AJ13355</strain>
    </source>
</reference>
<dbReference type="EMBL" id="AP012032">
    <property type="protein sequence ID" value="BAK13558.1"/>
    <property type="molecule type" value="Genomic_DNA"/>
</dbReference>
<dbReference type="GO" id="GO:0016747">
    <property type="term" value="F:acyltransferase activity, transferring groups other than amino-acyl groups"/>
    <property type="evidence" value="ECO:0007669"/>
    <property type="project" value="InterPro"/>
</dbReference>
<dbReference type="eggNOG" id="COG0456">
    <property type="taxonomic scope" value="Bacteria"/>
</dbReference>
<sequence length="201" mass="22779">MTMANQGVIRPATESDYSALYRICLETANAGKDARNHYSDPEYPGQRFAVPYARFAPDFAFVLDVEGEVMGYVVATPDTRAFEAQLEQHWWPQLQEKYRDRTPSAPYDSKILDSIRQPERADAQLVTQWPAHLHINLLPPVQQGGWGRRMIAQELAALRQAGVKGVHLGVSLQNEQVCAFYQRMGFSHILRSNAIYMGQLL</sequence>
<dbReference type="Gene3D" id="3.40.630.30">
    <property type="match status" value="1"/>
</dbReference>